<evidence type="ECO:0000313" key="8">
    <source>
        <dbReference type="Proteomes" id="UP000215914"/>
    </source>
</evidence>
<accession>A0A9K3JLL6</accession>
<dbReference type="AlphaFoldDB" id="A0A9K3JLL6"/>
<name>A0A9K3JLL6_HELAN</name>
<feature type="transmembrane region" description="Helical" evidence="6">
    <location>
        <begin position="12"/>
        <end position="33"/>
    </location>
</feature>
<sequence>MDLTHKFLNIVLPIASIFLFIFILPLLSVYRLLRFCIRSLFPENLAGKVVLITGASAGIGEHLAYEYAKHGARLALVARREKVLGVVAEKAKELGSPDAIVIKADVSKLEDCKRFVDETINHFGKCEFHNFITSKH</sequence>
<protein>
    <submittedName>
        <fullName evidence="7">11-beta-hydroxysteroid dehydrogenase</fullName>
        <ecNumber evidence="7">1.1.1.146</ecNumber>
    </submittedName>
</protein>
<keyword evidence="8" id="KW-1185">Reference proteome</keyword>
<dbReference type="Pfam" id="PF00106">
    <property type="entry name" value="adh_short"/>
    <property type="match status" value="1"/>
</dbReference>
<proteinExistence type="inferred from homology"/>
<gene>
    <name evidence="7" type="ORF">HanXRQr2_Chr02g0049711</name>
</gene>
<comment type="caution">
    <text evidence="7">The sequence shown here is derived from an EMBL/GenBank/DDBJ whole genome shotgun (WGS) entry which is preliminary data.</text>
</comment>
<dbReference type="InterPro" id="IPR002347">
    <property type="entry name" value="SDR_fam"/>
</dbReference>
<keyword evidence="6" id="KW-0812">Transmembrane</keyword>
<keyword evidence="6" id="KW-1133">Transmembrane helix</keyword>
<keyword evidence="4" id="KW-0735">Signal-anchor</keyword>
<keyword evidence="3" id="KW-0521">NADP</keyword>
<reference evidence="7" key="2">
    <citation type="submission" date="2020-06" db="EMBL/GenBank/DDBJ databases">
        <title>Helianthus annuus Genome sequencing and assembly Release 2.</title>
        <authorList>
            <person name="Gouzy J."/>
            <person name="Langlade N."/>
            <person name="Munos S."/>
        </authorList>
    </citation>
    <scope>NUCLEOTIDE SEQUENCE</scope>
    <source>
        <tissue evidence="7">Leaves</tissue>
    </source>
</reference>
<evidence type="ECO:0000313" key="7">
    <source>
        <dbReference type="EMBL" id="KAF5817158.1"/>
    </source>
</evidence>
<dbReference type="GO" id="GO:0016020">
    <property type="term" value="C:membrane"/>
    <property type="evidence" value="ECO:0007669"/>
    <property type="project" value="UniProtKB-SubCell"/>
</dbReference>
<comment type="subcellular location">
    <subcellularLocation>
        <location evidence="1">Membrane</location>
        <topology evidence="1">Single-pass type II membrane protein</topology>
    </subcellularLocation>
</comment>
<keyword evidence="6" id="KW-0472">Membrane</keyword>
<dbReference type="GO" id="GO:0070524">
    <property type="term" value="F:11-beta-hydroxysteroid dehydrogenase (NADP+) activity"/>
    <property type="evidence" value="ECO:0007669"/>
    <property type="project" value="UniProtKB-EC"/>
</dbReference>
<dbReference type="Gramene" id="mRNA:HanXRQr2_Chr02g0049711">
    <property type="protein sequence ID" value="mRNA:HanXRQr2_Chr02g0049711"/>
    <property type="gene ID" value="HanXRQr2_Chr02g0049711"/>
</dbReference>
<evidence type="ECO:0000256" key="5">
    <source>
        <dbReference type="ARBA" id="ARBA00023002"/>
    </source>
</evidence>
<dbReference type="Gene3D" id="3.40.50.720">
    <property type="entry name" value="NAD(P)-binding Rossmann-like Domain"/>
    <property type="match status" value="1"/>
</dbReference>
<evidence type="ECO:0000256" key="3">
    <source>
        <dbReference type="ARBA" id="ARBA00022857"/>
    </source>
</evidence>
<evidence type="ECO:0000256" key="6">
    <source>
        <dbReference type="SAM" id="Phobius"/>
    </source>
</evidence>
<dbReference type="Proteomes" id="UP000215914">
    <property type="component" value="Unassembled WGS sequence"/>
</dbReference>
<evidence type="ECO:0000256" key="2">
    <source>
        <dbReference type="ARBA" id="ARBA00006484"/>
    </source>
</evidence>
<dbReference type="PANTHER" id="PTHR43391">
    <property type="entry name" value="RETINOL DEHYDROGENASE-RELATED"/>
    <property type="match status" value="1"/>
</dbReference>
<keyword evidence="5 7" id="KW-0560">Oxidoreductase</keyword>
<organism evidence="7 8">
    <name type="scientific">Helianthus annuus</name>
    <name type="common">Common sunflower</name>
    <dbReference type="NCBI Taxonomy" id="4232"/>
    <lineage>
        <taxon>Eukaryota</taxon>
        <taxon>Viridiplantae</taxon>
        <taxon>Streptophyta</taxon>
        <taxon>Embryophyta</taxon>
        <taxon>Tracheophyta</taxon>
        <taxon>Spermatophyta</taxon>
        <taxon>Magnoliopsida</taxon>
        <taxon>eudicotyledons</taxon>
        <taxon>Gunneridae</taxon>
        <taxon>Pentapetalae</taxon>
        <taxon>asterids</taxon>
        <taxon>campanulids</taxon>
        <taxon>Asterales</taxon>
        <taxon>Asteraceae</taxon>
        <taxon>Asteroideae</taxon>
        <taxon>Heliantheae alliance</taxon>
        <taxon>Heliantheae</taxon>
        <taxon>Helianthus</taxon>
    </lineage>
</organism>
<dbReference type="EMBL" id="MNCJ02000317">
    <property type="protein sequence ID" value="KAF5817158.1"/>
    <property type="molecule type" value="Genomic_DNA"/>
</dbReference>
<dbReference type="EC" id="1.1.1.146" evidence="7"/>
<dbReference type="SUPFAM" id="SSF51735">
    <property type="entry name" value="NAD(P)-binding Rossmann-fold domains"/>
    <property type="match status" value="1"/>
</dbReference>
<reference evidence="7" key="1">
    <citation type="journal article" date="2017" name="Nature">
        <title>The sunflower genome provides insights into oil metabolism, flowering and Asterid evolution.</title>
        <authorList>
            <person name="Badouin H."/>
            <person name="Gouzy J."/>
            <person name="Grassa C.J."/>
            <person name="Murat F."/>
            <person name="Staton S.E."/>
            <person name="Cottret L."/>
            <person name="Lelandais-Briere C."/>
            <person name="Owens G.L."/>
            <person name="Carrere S."/>
            <person name="Mayjonade B."/>
            <person name="Legrand L."/>
            <person name="Gill N."/>
            <person name="Kane N.C."/>
            <person name="Bowers J.E."/>
            <person name="Hubner S."/>
            <person name="Bellec A."/>
            <person name="Berard A."/>
            <person name="Berges H."/>
            <person name="Blanchet N."/>
            <person name="Boniface M.C."/>
            <person name="Brunel D."/>
            <person name="Catrice O."/>
            <person name="Chaidir N."/>
            <person name="Claudel C."/>
            <person name="Donnadieu C."/>
            <person name="Faraut T."/>
            <person name="Fievet G."/>
            <person name="Helmstetter N."/>
            <person name="King M."/>
            <person name="Knapp S.J."/>
            <person name="Lai Z."/>
            <person name="Le Paslier M.C."/>
            <person name="Lippi Y."/>
            <person name="Lorenzon L."/>
            <person name="Mandel J.R."/>
            <person name="Marage G."/>
            <person name="Marchand G."/>
            <person name="Marquand E."/>
            <person name="Bret-Mestries E."/>
            <person name="Morien E."/>
            <person name="Nambeesan S."/>
            <person name="Nguyen T."/>
            <person name="Pegot-Espagnet P."/>
            <person name="Pouilly N."/>
            <person name="Raftis F."/>
            <person name="Sallet E."/>
            <person name="Schiex T."/>
            <person name="Thomas J."/>
            <person name="Vandecasteele C."/>
            <person name="Vares D."/>
            <person name="Vear F."/>
            <person name="Vautrin S."/>
            <person name="Crespi M."/>
            <person name="Mangin B."/>
            <person name="Burke J.M."/>
            <person name="Salse J."/>
            <person name="Munos S."/>
            <person name="Vincourt P."/>
            <person name="Rieseberg L.H."/>
            <person name="Langlade N.B."/>
        </authorList>
    </citation>
    <scope>NUCLEOTIDE SEQUENCE</scope>
    <source>
        <tissue evidence="7">Leaves</tissue>
    </source>
</reference>
<evidence type="ECO:0000256" key="4">
    <source>
        <dbReference type="ARBA" id="ARBA00022968"/>
    </source>
</evidence>
<comment type="similarity">
    <text evidence="2">Belongs to the short-chain dehydrogenases/reductases (SDR) family.</text>
</comment>
<evidence type="ECO:0000256" key="1">
    <source>
        <dbReference type="ARBA" id="ARBA00004606"/>
    </source>
</evidence>
<dbReference type="PANTHER" id="PTHR43391:SF58">
    <property type="entry name" value="11-BETA-HYDROXYSTEROID DEHYDROGENASE"/>
    <property type="match status" value="1"/>
</dbReference>
<dbReference type="InterPro" id="IPR036291">
    <property type="entry name" value="NAD(P)-bd_dom_sf"/>
</dbReference>